<organism evidence="1 2">
    <name type="scientific">Diphasiastrum complanatum</name>
    <name type="common">Issler's clubmoss</name>
    <name type="synonym">Lycopodium complanatum</name>
    <dbReference type="NCBI Taxonomy" id="34168"/>
    <lineage>
        <taxon>Eukaryota</taxon>
        <taxon>Viridiplantae</taxon>
        <taxon>Streptophyta</taxon>
        <taxon>Embryophyta</taxon>
        <taxon>Tracheophyta</taxon>
        <taxon>Lycopodiopsida</taxon>
        <taxon>Lycopodiales</taxon>
        <taxon>Lycopodiaceae</taxon>
        <taxon>Lycopodioideae</taxon>
        <taxon>Diphasiastrum</taxon>
    </lineage>
</organism>
<gene>
    <name evidence="1" type="ORF">O6H91_13G025900</name>
</gene>
<dbReference type="Proteomes" id="UP001162992">
    <property type="component" value="Chromosome 13"/>
</dbReference>
<reference evidence="2" key="1">
    <citation type="journal article" date="2024" name="Proc. Natl. Acad. Sci. U.S.A.">
        <title>Extraordinary preservation of gene collinearity over three hundred million years revealed in homosporous lycophytes.</title>
        <authorList>
            <person name="Li C."/>
            <person name="Wickell D."/>
            <person name="Kuo L.Y."/>
            <person name="Chen X."/>
            <person name="Nie B."/>
            <person name="Liao X."/>
            <person name="Peng D."/>
            <person name="Ji J."/>
            <person name="Jenkins J."/>
            <person name="Williams M."/>
            <person name="Shu S."/>
            <person name="Plott C."/>
            <person name="Barry K."/>
            <person name="Rajasekar S."/>
            <person name="Grimwood J."/>
            <person name="Han X."/>
            <person name="Sun S."/>
            <person name="Hou Z."/>
            <person name="He W."/>
            <person name="Dai G."/>
            <person name="Sun C."/>
            <person name="Schmutz J."/>
            <person name="Leebens-Mack J.H."/>
            <person name="Li F.W."/>
            <person name="Wang L."/>
        </authorList>
    </citation>
    <scope>NUCLEOTIDE SEQUENCE [LARGE SCALE GENOMIC DNA]</scope>
    <source>
        <strain evidence="2">cv. PW_Plant_1</strain>
    </source>
</reference>
<evidence type="ECO:0000313" key="2">
    <source>
        <dbReference type="Proteomes" id="UP001162992"/>
    </source>
</evidence>
<proteinExistence type="predicted"/>
<dbReference type="EMBL" id="CM055104">
    <property type="protein sequence ID" value="KAJ7532925.1"/>
    <property type="molecule type" value="Genomic_DNA"/>
</dbReference>
<protein>
    <submittedName>
        <fullName evidence="1">Uncharacterized protein</fullName>
    </submittedName>
</protein>
<accession>A0ACC2BTA2</accession>
<evidence type="ECO:0000313" key="1">
    <source>
        <dbReference type="EMBL" id="KAJ7532925.1"/>
    </source>
</evidence>
<sequence length="394" mass="42047">MAAPARAADVVGSSLKLDVVLPALQAIVPRLSLGRHKGDAGKIAVVGGCKEYTGAPFFAGISALKMGADLAHVFCSKGAATVIKSYSPELIVHPTLEESYLLSKLAEKEKEEIKQKVLEEVEKWLPRFDCLVIGPGLGRDPLILDCVAAIIDSAKRDNIPMVIDGDALFLVTNNPELVCGYPLAILTPNFNEYKRLVARIMGPENDVLSNYHDIPDNNIPSLLKVLANRMGGVTIVQKGEKDIISDGNSVLISGFFGSPRRCGGQGDVLSGSIGVFTPWARQFLSQQDQSVTKLVTERLSKNPTLSGAFAGSLLVRKAAATAFSQHKRSTVTTNIIDSLGIRKLYMISDATPSLVGWLIDASCMLQLEALQLAAINGEESEGGRGGGICPCSIF</sequence>
<keyword evidence="2" id="KW-1185">Reference proteome</keyword>
<name>A0ACC2BTA2_DIPCM</name>
<comment type="caution">
    <text evidence="1">The sequence shown here is derived from an EMBL/GenBank/DDBJ whole genome shotgun (WGS) entry which is preliminary data.</text>
</comment>